<comment type="caution">
    <text evidence="14">The sequence shown here is derived from an EMBL/GenBank/DDBJ whole genome shotgun (WGS) entry which is preliminary data.</text>
</comment>
<feature type="region of interest" description="Disordered" evidence="11">
    <location>
        <begin position="91"/>
        <end position="383"/>
    </location>
</feature>
<dbReference type="GO" id="GO:0003677">
    <property type="term" value="F:DNA binding"/>
    <property type="evidence" value="ECO:0007669"/>
    <property type="project" value="InterPro"/>
</dbReference>
<comment type="subcellular location">
    <subcellularLocation>
        <location evidence="2">Nucleus</location>
    </subcellularLocation>
</comment>
<evidence type="ECO:0000259" key="12">
    <source>
        <dbReference type="PROSITE" id="PS50064"/>
    </source>
</evidence>
<keyword evidence="7" id="KW-0274">FAD</keyword>
<name>A0AAW1QPB4_9CHLO</name>
<dbReference type="InterPro" id="IPR006094">
    <property type="entry name" value="Oxid_FAD_bind_N"/>
</dbReference>
<dbReference type="InterPro" id="IPR016166">
    <property type="entry name" value="FAD-bd_PCMH"/>
</dbReference>
<reference evidence="14 15" key="1">
    <citation type="journal article" date="2024" name="Nat. Commun.">
        <title>Phylogenomics reveals the evolutionary origins of lichenization in chlorophyte algae.</title>
        <authorList>
            <person name="Puginier C."/>
            <person name="Libourel C."/>
            <person name="Otte J."/>
            <person name="Skaloud P."/>
            <person name="Haon M."/>
            <person name="Grisel S."/>
            <person name="Petersen M."/>
            <person name="Berrin J.G."/>
            <person name="Delaux P.M."/>
            <person name="Dal Grande F."/>
            <person name="Keller J."/>
        </authorList>
    </citation>
    <scope>NUCLEOTIDE SEQUENCE [LARGE SCALE GENOMIC DNA]</scope>
    <source>
        <strain evidence="14 15">SAG 2043</strain>
    </source>
</reference>
<feature type="compositionally biased region" description="Basic and acidic residues" evidence="11">
    <location>
        <begin position="122"/>
        <end position="137"/>
    </location>
</feature>
<feature type="compositionally biased region" description="Basic residues" evidence="11">
    <location>
        <begin position="253"/>
        <end position="264"/>
    </location>
</feature>
<dbReference type="InterPro" id="IPR050416">
    <property type="entry name" value="FAD-linked_Oxidoreductase"/>
</dbReference>
<evidence type="ECO:0000256" key="8">
    <source>
        <dbReference type="ARBA" id="ARBA00022833"/>
    </source>
</evidence>
<evidence type="ECO:0000256" key="10">
    <source>
        <dbReference type="ARBA" id="ARBA00023242"/>
    </source>
</evidence>
<evidence type="ECO:0000313" key="14">
    <source>
        <dbReference type="EMBL" id="KAK9823336.1"/>
    </source>
</evidence>
<keyword evidence="4" id="KW-0285">Flavoprotein</keyword>
<dbReference type="InterPro" id="IPR001510">
    <property type="entry name" value="Znf_PARP"/>
</dbReference>
<keyword evidence="10" id="KW-0539">Nucleus</keyword>
<feature type="compositionally biased region" description="Acidic residues" evidence="11">
    <location>
        <begin position="348"/>
        <end position="362"/>
    </location>
</feature>
<evidence type="ECO:0008006" key="16">
    <source>
        <dbReference type="Google" id="ProtNLM"/>
    </source>
</evidence>
<evidence type="ECO:0000256" key="4">
    <source>
        <dbReference type="ARBA" id="ARBA00022630"/>
    </source>
</evidence>
<feature type="compositionally biased region" description="Acidic residues" evidence="11">
    <location>
        <begin position="298"/>
        <end position="313"/>
    </location>
</feature>
<evidence type="ECO:0000256" key="3">
    <source>
        <dbReference type="ARBA" id="ARBA00005466"/>
    </source>
</evidence>
<evidence type="ECO:0000256" key="11">
    <source>
        <dbReference type="SAM" id="MobiDB-lite"/>
    </source>
</evidence>
<comment type="similarity">
    <text evidence="3">Belongs to the oxygen-dependent FAD-linked oxidoreductase family.</text>
</comment>
<protein>
    <recommendedName>
        <fullName evidence="16">PARP-type domain-containing protein</fullName>
    </recommendedName>
</protein>
<accession>A0AAW1QPB4</accession>
<evidence type="ECO:0000256" key="5">
    <source>
        <dbReference type="ARBA" id="ARBA00022723"/>
    </source>
</evidence>
<keyword evidence="6" id="KW-0863">Zinc-finger</keyword>
<dbReference type="Gene3D" id="3.30.465.10">
    <property type="match status" value="1"/>
</dbReference>
<dbReference type="PANTHER" id="PTHR42973:SF39">
    <property type="entry name" value="FAD-BINDING PCMH-TYPE DOMAIN-CONTAINING PROTEIN"/>
    <property type="match status" value="1"/>
</dbReference>
<dbReference type="Proteomes" id="UP001489004">
    <property type="component" value="Unassembled WGS sequence"/>
</dbReference>
<gene>
    <name evidence="14" type="ORF">WJX72_002025</name>
</gene>
<dbReference type="EMBL" id="JALJOR010000002">
    <property type="protein sequence ID" value="KAK9823336.1"/>
    <property type="molecule type" value="Genomic_DNA"/>
</dbReference>
<comment type="cofactor">
    <cofactor evidence="1">
        <name>FAD</name>
        <dbReference type="ChEBI" id="CHEBI:57692"/>
    </cofactor>
</comment>
<dbReference type="PROSITE" id="PS50064">
    <property type="entry name" value="ZF_PARP_2"/>
    <property type="match status" value="1"/>
</dbReference>
<feature type="compositionally biased region" description="Acidic residues" evidence="11">
    <location>
        <begin position="152"/>
        <end position="165"/>
    </location>
</feature>
<dbReference type="SUPFAM" id="SSF57716">
    <property type="entry name" value="Glucocorticoid receptor-like (DNA-binding domain)"/>
    <property type="match status" value="1"/>
</dbReference>
<evidence type="ECO:0000256" key="6">
    <source>
        <dbReference type="ARBA" id="ARBA00022771"/>
    </source>
</evidence>
<dbReference type="GO" id="GO:0005634">
    <property type="term" value="C:nucleus"/>
    <property type="evidence" value="ECO:0007669"/>
    <property type="project" value="UniProtKB-SubCell"/>
</dbReference>
<dbReference type="GO" id="GO:0008270">
    <property type="term" value="F:zinc ion binding"/>
    <property type="evidence" value="ECO:0007669"/>
    <property type="project" value="UniProtKB-KW"/>
</dbReference>
<dbReference type="AlphaFoldDB" id="A0AAW1QPB4"/>
<dbReference type="PANTHER" id="PTHR42973">
    <property type="entry name" value="BINDING OXIDOREDUCTASE, PUTATIVE (AFU_ORTHOLOGUE AFUA_1G17690)-RELATED"/>
    <property type="match status" value="1"/>
</dbReference>
<dbReference type="Pfam" id="PF00645">
    <property type="entry name" value="zf-PARP"/>
    <property type="match status" value="1"/>
</dbReference>
<feature type="compositionally biased region" description="Basic and acidic residues" evidence="11">
    <location>
        <begin position="284"/>
        <end position="295"/>
    </location>
</feature>
<proteinExistence type="inferred from homology"/>
<dbReference type="SUPFAM" id="SSF56176">
    <property type="entry name" value="FAD-binding/transporter-associated domain-like"/>
    <property type="match status" value="1"/>
</dbReference>
<dbReference type="Pfam" id="PF01565">
    <property type="entry name" value="FAD_binding_4"/>
    <property type="match status" value="1"/>
</dbReference>
<evidence type="ECO:0000256" key="2">
    <source>
        <dbReference type="ARBA" id="ARBA00004123"/>
    </source>
</evidence>
<keyword evidence="5" id="KW-0479">Metal-binding</keyword>
<dbReference type="GO" id="GO:0071949">
    <property type="term" value="F:FAD binding"/>
    <property type="evidence" value="ECO:0007669"/>
    <property type="project" value="InterPro"/>
</dbReference>
<feature type="domain" description="FAD-binding PCMH-type" evidence="13">
    <location>
        <begin position="455"/>
        <end position="624"/>
    </location>
</feature>
<organism evidence="14 15">
    <name type="scientific">[Myrmecia] bisecta</name>
    <dbReference type="NCBI Taxonomy" id="41462"/>
    <lineage>
        <taxon>Eukaryota</taxon>
        <taxon>Viridiplantae</taxon>
        <taxon>Chlorophyta</taxon>
        <taxon>core chlorophytes</taxon>
        <taxon>Trebouxiophyceae</taxon>
        <taxon>Trebouxiales</taxon>
        <taxon>Trebouxiaceae</taxon>
        <taxon>Myrmecia</taxon>
    </lineage>
</organism>
<dbReference type="SMART" id="SM01336">
    <property type="entry name" value="zf-PARP"/>
    <property type="match status" value="1"/>
</dbReference>
<evidence type="ECO:0000259" key="13">
    <source>
        <dbReference type="PROSITE" id="PS51387"/>
    </source>
</evidence>
<dbReference type="InterPro" id="IPR036957">
    <property type="entry name" value="Znf_PARP_sf"/>
</dbReference>
<keyword evidence="8" id="KW-0862">Zinc</keyword>
<evidence type="ECO:0000313" key="15">
    <source>
        <dbReference type="Proteomes" id="UP001489004"/>
    </source>
</evidence>
<dbReference type="InterPro" id="IPR016169">
    <property type="entry name" value="FAD-bd_PCMH_sub2"/>
</dbReference>
<keyword evidence="15" id="KW-1185">Reference proteome</keyword>
<sequence>MSAVYSIEYAKSGRAGCKAGKSCTDKTIKQGDLRLGTTYDSGAFVGTSWRHWLCTTPKVLSNIGSVDCLEGFNALTEADKFMVNEAFQHGRVEKPDAEPAEDTAQPSSPKEAKPAKAKKPTKKEQAAAKAEEEEKPAKKARKPTKKQQEAAAAEESEEEESEEEEAKPAPKKRAPTKKQQEAAAAKDKTKAAGKKKAAEPAAEAPAKKRAAKKKEAEPAEEPPAKKARKPSKKQQEADAAAEDEEQEKAAAKPAKKPTKAAGKKKSAEPAEQPPAKKARKPTKKQQEAAARKEVEAAAVEEGEEEGGGSEEAEPAAAPPAKKGRAPTKKQQEAAAAKAAKGNAAAEPAEPEAEEEEAEEEPAEAPQKARKASDKAKKSGQKAEPVAAAPAKGLLLLQGLAPAHAAPVSSLSALNAALQGDLYILSGPNGTDPTSPDFEQLMHVWDQLYAGPAPYLPPTIPSLYVVAQAPEDVVSALEYALLNSVKTSVIGNGHQQAMVAWTQGGLVIDMSNLQDIVVDDVARTVEFQLGVTGGLLANATMPFNLMFNGPHASGVGVSGFTLGGGLGWNGIAVDLITGFDVVNTWTNATKGLSIVHVNATSYPDLVWALRVPDYEANIILAHTPQGPAAIFNQYGFNSDNGTLTGLLDEGLSTAKNAGAAVVIPAYTTYAALSVAQDPSQDYPEVASYTQAADLLVPQLALAMCAASWS</sequence>
<feature type="compositionally biased region" description="Basic and acidic residues" evidence="11">
    <location>
        <begin position="178"/>
        <end position="190"/>
    </location>
</feature>
<dbReference type="InterPro" id="IPR036318">
    <property type="entry name" value="FAD-bd_PCMH-like_sf"/>
</dbReference>
<feature type="compositionally biased region" description="Low complexity" evidence="11">
    <location>
        <begin position="332"/>
        <end position="347"/>
    </location>
</feature>
<feature type="domain" description="PARP-type" evidence="12">
    <location>
        <begin position="5"/>
        <end position="91"/>
    </location>
</feature>
<evidence type="ECO:0000256" key="7">
    <source>
        <dbReference type="ARBA" id="ARBA00022827"/>
    </source>
</evidence>
<evidence type="ECO:0000256" key="1">
    <source>
        <dbReference type="ARBA" id="ARBA00001974"/>
    </source>
</evidence>
<dbReference type="Gene3D" id="3.30.1740.10">
    <property type="entry name" value="Zinc finger, PARP-type"/>
    <property type="match status" value="1"/>
</dbReference>
<dbReference type="PROSITE" id="PS51387">
    <property type="entry name" value="FAD_PCMH"/>
    <property type="match status" value="1"/>
</dbReference>
<dbReference type="GO" id="GO:0016491">
    <property type="term" value="F:oxidoreductase activity"/>
    <property type="evidence" value="ECO:0007669"/>
    <property type="project" value="UniProtKB-KW"/>
</dbReference>
<evidence type="ECO:0000256" key="9">
    <source>
        <dbReference type="ARBA" id="ARBA00023002"/>
    </source>
</evidence>
<keyword evidence="9" id="KW-0560">Oxidoreductase</keyword>